<accession>A0A835SZS9</accession>
<dbReference type="InterPro" id="IPR027417">
    <property type="entry name" value="P-loop_NTPase"/>
</dbReference>
<protein>
    <recommendedName>
        <fullName evidence="5">Elongator complex protein 6</fullName>
    </recommendedName>
</protein>
<dbReference type="PANTHER" id="PTHR16184">
    <property type="entry name" value="ELONGATOR COMPLEX PROTEIN 6"/>
    <property type="match status" value="1"/>
</dbReference>
<dbReference type="UniPathway" id="UPA00988"/>
<evidence type="ECO:0000256" key="1">
    <source>
        <dbReference type="ARBA" id="ARBA00005043"/>
    </source>
</evidence>
<comment type="pathway">
    <text evidence="1">tRNA modification; 5-methoxycarbonylmethyl-2-thiouridine-tRNA biosynthesis.</text>
</comment>
<evidence type="ECO:0008006" key="5">
    <source>
        <dbReference type="Google" id="ProtNLM"/>
    </source>
</evidence>
<dbReference type="GO" id="GO:0033588">
    <property type="term" value="C:elongator holoenzyme complex"/>
    <property type="evidence" value="ECO:0007669"/>
    <property type="project" value="InterPro"/>
</dbReference>
<comment type="similarity">
    <text evidence="2">Belongs to the ELP6 family.</text>
</comment>
<evidence type="ECO:0000313" key="4">
    <source>
        <dbReference type="Proteomes" id="UP000650467"/>
    </source>
</evidence>
<dbReference type="OrthoDB" id="536783at2759"/>
<evidence type="ECO:0000256" key="2">
    <source>
        <dbReference type="ARBA" id="ARBA00008837"/>
    </source>
</evidence>
<organism evidence="3 4">
    <name type="scientific">Chlamydomonas incerta</name>
    <dbReference type="NCBI Taxonomy" id="51695"/>
    <lineage>
        <taxon>Eukaryota</taxon>
        <taxon>Viridiplantae</taxon>
        <taxon>Chlorophyta</taxon>
        <taxon>core chlorophytes</taxon>
        <taxon>Chlorophyceae</taxon>
        <taxon>CS clade</taxon>
        <taxon>Chlamydomonadales</taxon>
        <taxon>Chlamydomonadaceae</taxon>
        <taxon>Chlamydomonas</taxon>
    </lineage>
</organism>
<evidence type="ECO:0000313" key="3">
    <source>
        <dbReference type="EMBL" id="KAG2436208.1"/>
    </source>
</evidence>
<dbReference type="InterPro" id="IPR018627">
    <property type="entry name" value="ELP6"/>
</dbReference>
<dbReference type="GO" id="GO:0002098">
    <property type="term" value="P:tRNA wobble uridine modification"/>
    <property type="evidence" value="ECO:0007669"/>
    <property type="project" value="InterPro"/>
</dbReference>
<proteinExistence type="inferred from homology"/>
<dbReference type="PANTHER" id="PTHR16184:SF6">
    <property type="entry name" value="ELONGATOR COMPLEX PROTEIN 6"/>
    <property type="match status" value="1"/>
</dbReference>
<dbReference type="Pfam" id="PF09807">
    <property type="entry name" value="ELP6"/>
    <property type="match status" value="1"/>
</dbReference>
<dbReference type="AlphaFoldDB" id="A0A835SZS9"/>
<gene>
    <name evidence="3" type="ORF">HXX76_006520</name>
</gene>
<reference evidence="3" key="1">
    <citation type="journal article" date="2020" name="bioRxiv">
        <title>Comparative genomics of Chlamydomonas.</title>
        <authorList>
            <person name="Craig R.J."/>
            <person name="Hasan A.R."/>
            <person name="Ness R.W."/>
            <person name="Keightley P.D."/>
        </authorList>
    </citation>
    <scope>NUCLEOTIDE SEQUENCE</scope>
    <source>
        <strain evidence="3">SAG 7.73</strain>
    </source>
</reference>
<comment type="caution">
    <text evidence="3">The sequence shown here is derived from an EMBL/GenBank/DDBJ whole genome shotgun (WGS) entry which is preliminary data.</text>
</comment>
<keyword evidence="4" id="KW-1185">Reference proteome</keyword>
<dbReference type="EMBL" id="JAEHOC010000013">
    <property type="protein sequence ID" value="KAG2436208.1"/>
    <property type="molecule type" value="Genomic_DNA"/>
</dbReference>
<dbReference type="Gene3D" id="3.40.50.300">
    <property type="entry name" value="P-loop containing nucleotide triphosphate hydrolases"/>
    <property type="match status" value="1"/>
</dbReference>
<dbReference type="Proteomes" id="UP000650467">
    <property type="component" value="Unassembled WGS sequence"/>
</dbReference>
<name>A0A835SZS9_CHLIN</name>
<sequence length="302" mass="31277">MSGPLEDEFGLLAGCSLNSGGLTLVKGSLQLSGLFLVQHYVKVLLQRNYAVVLVTAEQVLDRFQYTAKKMGVSLPQYQQSGHLFHVEAPLAVVGGGTGHDADQAPAAAAAAASRSSSRLQQLIAAVQQAATQRAPSAAGVALVIDSLTVLAGMCPGRAEWTAFLHYCCSGVLGASAGGEGVAAPAQHEQVPYCFVAGAYGDVPDDRPWLASLEHRANMVVTVGPLPGGKMADVDGQVTFMQRFGRPPSGAGPRLSGQAAHGAAALAAASAAALPLQLRQSLYFRSTELAVKWMAAVTSRELL</sequence>